<keyword evidence="3" id="KW-1185">Reference proteome</keyword>
<feature type="chain" id="PRO_5045553789" evidence="1">
    <location>
        <begin position="19"/>
        <end position="371"/>
    </location>
</feature>
<name>A0ABQ9XY75_9EUKA</name>
<dbReference type="EMBL" id="JARBJD010000055">
    <property type="protein sequence ID" value="KAK2956446.1"/>
    <property type="molecule type" value="Genomic_DNA"/>
</dbReference>
<evidence type="ECO:0000313" key="3">
    <source>
        <dbReference type="Proteomes" id="UP001281761"/>
    </source>
</evidence>
<comment type="caution">
    <text evidence="2">The sequence shown here is derived from an EMBL/GenBank/DDBJ whole genome shotgun (WGS) entry which is preliminary data.</text>
</comment>
<protein>
    <submittedName>
        <fullName evidence="2">Uncharacterized protein</fullName>
    </submittedName>
</protein>
<proteinExistence type="predicted"/>
<evidence type="ECO:0000313" key="2">
    <source>
        <dbReference type="EMBL" id="KAK2956446.1"/>
    </source>
</evidence>
<organism evidence="2 3">
    <name type="scientific">Blattamonas nauphoetae</name>
    <dbReference type="NCBI Taxonomy" id="2049346"/>
    <lineage>
        <taxon>Eukaryota</taxon>
        <taxon>Metamonada</taxon>
        <taxon>Preaxostyla</taxon>
        <taxon>Oxymonadida</taxon>
        <taxon>Blattamonas</taxon>
    </lineage>
</organism>
<gene>
    <name evidence="2" type="ORF">BLNAU_8500</name>
</gene>
<reference evidence="2 3" key="1">
    <citation type="journal article" date="2022" name="bioRxiv">
        <title>Genomics of Preaxostyla Flagellates Illuminates Evolutionary Transitions and the Path Towards Mitochondrial Loss.</title>
        <authorList>
            <person name="Novak L.V.F."/>
            <person name="Treitli S.C."/>
            <person name="Pyrih J."/>
            <person name="Halakuc P."/>
            <person name="Pipaliya S.V."/>
            <person name="Vacek V."/>
            <person name="Brzon O."/>
            <person name="Soukal P."/>
            <person name="Eme L."/>
            <person name="Dacks J.B."/>
            <person name="Karnkowska A."/>
            <person name="Elias M."/>
            <person name="Hampl V."/>
        </authorList>
    </citation>
    <scope>NUCLEOTIDE SEQUENCE [LARGE SCALE GENOMIC DNA]</scope>
    <source>
        <strain evidence="2">NAU3</strain>
        <tissue evidence="2">Gut</tissue>
    </source>
</reference>
<sequence length="371" mass="38830">MVHRKLGIMFFLFALLSASSFRQPNAPEATITVGTIDATGAGKITVKGKDLPGKGTSPESWDPIEISLKYTPTTGDAITLATTSSAVTVTDGAFTHEFTVTATDDGASGSFKVGVKYALSTVSVPGATYTPADTDAVTFAYPTLALEYTAASASTYTVKATFEVDQEADVVATFKPTTTTEKDVPVTFAFTAATKGKVATAIVKVGAEGSAEIFKIGEKYTASFTGKYTLTGKEWTPANPLTTTYTSLLTPIDPDKKDGAKDPITVTCVNGMIKGALIEGDNKTRTLVLTEGTSTPINLAYVENKVNFTITDGQCVVSYVFNDAKIEKGKTGKAQLNLGTTAFLEGDLTFDGSKSVASIIAALLAVLAIVF</sequence>
<keyword evidence="1" id="KW-0732">Signal</keyword>
<dbReference type="Proteomes" id="UP001281761">
    <property type="component" value="Unassembled WGS sequence"/>
</dbReference>
<feature type="signal peptide" evidence="1">
    <location>
        <begin position="1"/>
        <end position="18"/>
    </location>
</feature>
<evidence type="ECO:0000256" key="1">
    <source>
        <dbReference type="SAM" id="SignalP"/>
    </source>
</evidence>
<accession>A0ABQ9XY75</accession>